<sequence>MTTLSPTKARANLTHWLKKASAGEDIGILCGDKVIALRPVRVFSEDADYAKREYGVTDAELKAFVKRANAQNARDRRAGRMTRYKGDLRAALRD</sequence>
<dbReference type="RefSeq" id="WP_129046606.1">
    <property type="nucleotide sequence ID" value="NZ_SDHX01000001.1"/>
</dbReference>
<proteinExistence type="predicted"/>
<comment type="caution">
    <text evidence="1">The sequence shown here is derived from an EMBL/GenBank/DDBJ whole genome shotgun (WGS) entry which is preliminary data.</text>
</comment>
<evidence type="ECO:0000313" key="1">
    <source>
        <dbReference type="EMBL" id="RXK55240.1"/>
    </source>
</evidence>
<name>A0A4Q1C8Q7_9BACT</name>
<dbReference type="EMBL" id="SDHX01000001">
    <property type="protein sequence ID" value="RXK55240.1"/>
    <property type="molecule type" value="Genomic_DNA"/>
</dbReference>
<reference evidence="1 2" key="1">
    <citation type="submission" date="2019-01" db="EMBL/GenBank/DDBJ databases">
        <title>Lacunisphaera sp. strain TWA-58.</title>
        <authorList>
            <person name="Chen W.-M."/>
        </authorList>
    </citation>
    <scope>NUCLEOTIDE SEQUENCE [LARGE SCALE GENOMIC DNA]</scope>
    <source>
        <strain evidence="1 2">TWA-58</strain>
    </source>
</reference>
<evidence type="ECO:0000313" key="2">
    <source>
        <dbReference type="Proteomes" id="UP000290218"/>
    </source>
</evidence>
<keyword evidence="2" id="KW-1185">Reference proteome</keyword>
<organism evidence="1 2">
    <name type="scientific">Oleiharenicola lentus</name>
    <dbReference type="NCBI Taxonomy" id="2508720"/>
    <lineage>
        <taxon>Bacteria</taxon>
        <taxon>Pseudomonadati</taxon>
        <taxon>Verrucomicrobiota</taxon>
        <taxon>Opitutia</taxon>
        <taxon>Opitutales</taxon>
        <taxon>Opitutaceae</taxon>
        <taxon>Oleiharenicola</taxon>
    </lineage>
</organism>
<dbReference type="OrthoDB" id="9845213at2"/>
<dbReference type="Proteomes" id="UP000290218">
    <property type="component" value="Unassembled WGS sequence"/>
</dbReference>
<accession>A0A4Q1C8Q7</accession>
<evidence type="ECO:0008006" key="3">
    <source>
        <dbReference type="Google" id="ProtNLM"/>
    </source>
</evidence>
<protein>
    <recommendedName>
        <fullName evidence="3">Type II toxin-antitoxin system Phd/YefM family antitoxin</fullName>
    </recommendedName>
</protein>
<dbReference type="AlphaFoldDB" id="A0A4Q1C8Q7"/>
<gene>
    <name evidence="1" type="ORF">ESB00_04910</name>
</gene>